<dbReference type="PANTHER" id="PTHR16557:SF10">
    <property type="entry name" value="2-OXOGLUTARATE-DEPENDENT DIOXYGENASE FAMILY PROTEIN"/>
    <property type="match status" value="1"/>
</dbReference>
<evidence type="ECO:0000256" key="2">
    <source>
        <dbReference type="ARBA" id="ARBA00022723"/>
    </source>
</evidence>
<dbReference type="GO" id="GO:0005634">
    <property type="term" value="C:nucleus"/>
    <property type="evidence" value="ECO:0007669"/>
    <property type="project" value="EnsemblPlants"/>
</dbReference>
<dbReference type="KEGG" id="aly:9306968"/>
<dbReference type="STRING" id="81972.D7M6F4"/>
<dbReference type="Pfam" id="PF13532">
    <property type="entry name" value="2OG-FeII_Oxy_2"/>
    <property type="match status" value="1"/>
</dbReference>
<feature type="binding site" evidence="6">
    <location>
        <position position="316"/>
    </location>
    <ligand>
        <name>Fe cation</name>
        <dbReference type="ChEBI" id="CHEBI:24875"/>
        <note>catalytic</note>
    </ligand>
</feature>
<dbReference type="Proteomes" id="UP000008694">
    <property type="component" value="Unassembled WGS sequence"/>
</dbReference>
<dbReference type="Gene3D" id="2.60.120.590">
    <property type="entry name" value="Alpha-ketoglutarate-dependent dioxygenase AlkB-like"/>
    <property type="match status" value="1"/>
</dbReference>
<feature type="binding site" evidence="6">
    <location>
        <position position="318"/>
    </location>
    <ligand>
        <name>Fe cation</name>
        <dbReference type="ChEBI" id="CHEBI:24875"/>
        <note>catalytic</note>
    </ligand>
</feature>
<sequence length="390" mass="43005">MSSSSSSSTHPPIRKTPTTSFESLNNYDEQFPPLTGGSKKKKVSPTSEVDLGSTKPSSSCKSSQFQNWTRGKHRDQGTRRRRASLFIDEEVNGTTFEVGAGTAGSQTSVVELDSINPSSPGKSSQSHNSKIRKVRNSGFKSRDQSPKRREDPPFDICSSVLDTSINDWALADETNGETVEVSNKHRVLRPGMVLLKGFLSHDIQVDIVKTCRELGVKPAGFYQPGYRVGSKLHLQMMCLGRNWDPQTKYGENTDIDSKAADIPVAFSVLVEEAIREAHALIDRESGTEDAERILPVMSPDICIVNFYSETGRLGLHQDRDESQESIVKGLPIVSFSVGDSAEFLYGEKRDVEEAQGVHGVKSIIPNSAPMSLLNESNLRTGRLNLTFRHF</sequence>
<feature type="region of interest" description="Disordered" evidence="7">
    <location>
        <begin position="112"/>
        <end position="156"/>
    </location>
</feature>
<dbReference type="SMR" id="D7M6F4"/>
<accession>D7M6F4</accession>
<keyword evidence="5 6" id="KW-0408">Iron</keyword>
<dbReference type="Gramene" id="scaffold_600026.1">
    <property type="protein sequence ID" value="scaffold_600026.1"/>
    <property type="gene ID" value="scaffold_600026.1"/>
</dbReference>
<dbReference type="AlphaFoldDB" id="D7M6F4"/>
<evidence type="ECO:0000256" key="4">
    <source>
        <dbReference type="ARBA" id="ARBA00023002"/>
    </source>
</evidence>
<evidence type="ECO:0000256" key="3">
    <source>
        <dbReference type="ARBA" id="ARBA00022964"/>
    </source>
</evidence>
<evidence type="ECO:0000313" key="9">
    <source>
        <dbReference type="EMBL" id="EFH47157.1"/>
    </source>
</evidence>
<proteinExistence type="inferred from homology"/>
<protein>
    <recommendedName>
        <fullName evidence="8">Alpha-ketoglutarate-dependent dioxygenase AlkB-like domain-containing protein</fullName>
    </recommendedName>
</protein>
<comment type="cofactor">
    <cofactor evidence="6">
        <name>Fe(2+)</name>
        <dbReference type="ChEBI" id="CHEBI:29033"/>
    </cofactor>
    <text evidence="6">Binds 1 Fe(2+) ion per subunit.</text>
</comment>
<evidence type="ECO:0000256" key="6">
    <source>
        <dbReference type="PIRSR" id="PIRSR604574-2"/>
    </source>
</evidence>
<gene>
    <name evidence="9" type="ORF">ARALYDRAFT_907969</name>
</gene>
<keyword evidence="2 6" id="KW-0479">Metal-binding</keyword>
<evidence type="ECO:0000313" key="10">
    <source>
        <dbReference type="Proteomes" id="UP000008694"/>
    </source>
</evidence>
<feature type="compositionally biased region" description="Polar residues" evidence="7">
    <location>
        <begin position="16"/>
        <end position="28"/>
    </location>
</feature>
<dbReference type="InterPro" id="IPR027450">
    <property type="entry name" value="AlkB-like"/>
</dbReference>
<dbReference type="GO" id="GO:0035516">
    <property type="term" value="F:broad specificity oxidative DNA demethylase activity"/>
    <property type="evidence" value="ECO:0007669"/>
    <property type="project" value="TreeGrafter"/>
</dbReference>
<comment type="similarity">
    <text evidence="1">Belongs to the alkB family.</text>
</comment>
<keyword evidence="4" id="KW-0560">Oxidoreductase</keyword>
<dbReference type="HOGENOM" id="CLU_714455_0_0_1"/>
<dbReference type="OrthoDB" id="6614653at2759"/>
<evidence type="ECO:0000256" key="5">
    <source>
        <dbReference type="ARBA" id="ARBA00023004"/>
    </source>
</evidence>
<feature type="compositionally biased region" description="Polar residues" evidence="7">
    <location>
        <begin position="112"/>
        <end position="128"/>
    </location>
</feature>
<dbReference type="GO" id="GO:0141131">
    <property type="term" value="F:DNA N6-methyladenine demethylase activity"/>
    <property type="evidence" value="ECO:0007669"/>
    <property type="project" value="EnsemblPlants"/>
</dbReference>
<feature type="compositionally biased region" description="Low complexity" evidence="7">
    <location>
        <begin position="53"/>
        <end position="63"/>
    </location>
</feature>
<feature type="compositionally biased region" description="Basic and acidic residues" evidence="7">
    <location>
        <begin position="140"/>
        <end position="152"/>
    </location>
</feature>
<evidence type="ECO:0000259" key="8">
    <source>
        <dbReference type="Pfam" id="PF13532"/>
    </source>
</evidence>
<dbReference type="GO" id="GO:0008198">
    <property type="term" value="F:ferrous iron binding"/>
    <property type="evidence" value="ECO:0007669"/>
    <property type="project" value="TreeGrafter"/>
</dbReference>
<evidence type="ECO:0000256" key="1">
    <source>
        <dbReference type="ARBA" id="ARBA00007879"/>
    </source>
</evidence>
<dbReference type="GO" id="GO:0010029">
    <property type="term" value="P:regulation of seed germination"/>
    <property type="evidence" value="ECO:0007669"/>
    <property type="project" value="EnsemblPlants"/>
</dbReference>
<dbReference type="InterPro" id="IPR037151">
    <property type="entry name" value="AlkB-like_sf"/>
</dbReference>
<dbReference type="GO" id="GO:0035513">
    <property type="term" value="P:oxidative RNA demethylation"/>
    <property type="evidence" value="ECO:0007669"/>
    <property type="project" value="TreeGrafter"/>
</dbReference>
<dbReference type="EMBL" id="GL348718">
    <property type="protein sequence ID" value="EFH47157.1"/>
    <property type="molecule type" value="Genomic_DNA"/>
</dbReference>
<dbReference type="PANTHER" id="PTHR16557">
    <property type="entry name" value="ALKYLATED DNA REPAIR PROTEIN ALKB-RELATED"/>
    <property type="match status" value="1"/>
</dbReference>
<name>D7M6F4_ARALL</name>
<dbReference type="GO" id="GO:0005737">
    <property type="term" value="C:cytoplasm"/>
    <property type="evidence" value="ECO:0007669"/>
    <property type="project" value="EnsemblPlants"/>
</dbReference>
<dbReference type="SUPFAM" id="SSF51197">
    <property type="entry name" value="Clavaminate synthase-like"/>
    <property type="match status" value="1"/>
</dbReference>
<dbReference type="InterPro" id="IPR004574">
    <property type="entry name" value="Alkb"/>
</dbReference>
<dbReference type="GO" id="GO:0035515">
    <property type="term" value="F:oxidative RNA demethylase activity"/>
    <property type="evidence" value="ECO:0007669"/>
    <property type="project" value="TreeGrafter"/>
</dbReference>
<keyword evidence="10" id="KW-1185">Reference proteome</keyword>
<keyword evidence="3" id="KW-0223">Dioxygenase</keyword>
<feature type="domain" description="Alpha-ketoglutarate-dependent dioxygenase AlkB-like" evidence="8">
    <location>
        <begin position="191"/>
        <end position="354"/>
    </location>
</feature>
<evidence type="ECO:0000256" key="7">
    <source>
        <dbReference type="SAM" id="MobiDB-lite"/>
    </source>
</evidence>
<organism evidence="10">
    <name type="scientific">Arabidopsis lyrata subsp. lyrata</name>
    <name type="common">Lyre-leaved rock-cress</name>
    <dbReference type="NCBI Taxonomy" id="81972"/>
    <lineage>
        <taxon>Eukaryota</taxon>
        <taxon>Viridiplantae</taxon>
        <taxon>Streptophyta</taxon>
        <taxon>Embryophyta</taxon>
        <taxon>Tracheophyta</taxon>
        <taxon>Spermatophyta</taxon>
        <taxon>Magnoliopsida</taxon>
        <taxon>eudicotyledons</taxon>
        <taxon>Gunneridae</taxon>
        <taxon>Pentapetalae</taxon>
        <taxon>rosids</taxon>
        <taxon>malvids</taxon>
        <taxon>Brassicales</taxon>
        <taxon>Brassicaceae</taxon>
        <taxon>Camelineae</taxon>
        <taxon>Arabidopsis</taxon>
    </lineage>
</organism>
<feature type="region of interest" description="Disordered" evidence="7">
    <location>
        <begin position="1"/>
        <end position="86"/>
    </location>
</feature>
<reference evidence="10" key="1">
    <citation type="journal article" date="2011" name="Nat. Genet.">
        <title>The Arabidopsis lyrata genome sequence and the basis of rapid genome size change.</title>
        <authorList>
            <person name="Hu T.T."/>
            <person name="Pattyn P."/>
            <person name="Bakker E.G."/>
            <person name="Cao J."/>
            <person name="Cheng J.-F."/>
            <person name="Clark R.M."/>
            <person name="Fahlgren N."/>
            <person name="Fawcett J.A."/>
            <person name="Grimwood J."/>
            <person name="Gundlach H."/>
            <person name="Haberer G."/>
            <person name="Hollister J.D."/>
            <person name="Ossowski S."/>
            <person name="Ottilar R.P."/>
            <person name="Salamov A.A."/>
            <person name="Schneeberger K."/>
            <person name="Spannagl M."/>
            <person name="Wang X."/>
            <person name="Yang L."/>
            <person name="Nasrallah M.E."/>
            <person name="Bergelson J."/>
            <person name="Carrington J.C."/>
            <person name="Gaut B.S."/>
            <person name="Schmutz J."/>
            <person name="Mayer K.F.X."/>
            <person name="Van de Peer Y."/>
            <person name="Grigoriev I.V."/>
            <person name="Nordborg M."/>
            <person name="Weigel D."/>
            <person name="Guo Y.-L."/>
        </authorList>
    </citation>
    <scope>NUCLEOTIDE SEQUENCE [LARGE SCALE GENOMIC DNA]</scope>
    <source>
        <strain evidence="10">cv. MN47</strain>
    </source>
</reference>
<dbReference type="eggNOG" id="KOG2731">
    <property type="taxonomic scope" value="Eukaryota"/>
</dbReference>
<dbReference type="GO" id="GO:0009845">
    <property type="term" value="P:seed germination"/>
    <property type="evidence" value="ECO:0007669"/>
    <property type="project" value="EnsemblPlants"/>
</dbReference>